<dbReference type="InterPro" id="IPR036390">
    <property type="entry name" value="WH_DNA-bd_sf"/>
</dbReference>
<dbReference type="Gene3D" id="1.10.10.10">
    <property type="entry name" value="Winged helix-like DNA-binding domain superfamily/Winged helix DNA-binding domain"/>
    <property type="match status" value="1"/>
</dbReference>
<dbReference type="Proteomes" id="UP000241647">
    <property type="component" value="Unassembled WGS sequence"/>
</dbReference>
<evidence type="ECO:0000313" key="3">
    <source>
        <dbReference type="Proteomes" id="UP000241647"/>
    </source>
</evidence>
<name>A0A2T2YT75_9NOCA</name>
<comment type="caution">
    <text evidence="2">The sequence shown here is derived from an EMBL/GenBank/DDBJ whole genome shotgun (WGS) entry which is preliminary data.</text>
</comment>
<evidence type="ECO:0000313" key="2">
    <source>
        <dbReference type="EMBL" id="PSR58725.1"/>
    </source>
</evidence>
<proteinExistence type="inferred from homology"/>
<dbReference type="SUPFAM" id="SSF46785">
    <property type="entry name" value="Winged helix' DNA-binding domain"/>
    <property type="match status" value="1"/>
</dbReference>
<evidence type="ECO:0000256" key="1">
    <source>
        <dbReference type="ARBA" id="ARBA00006479"/>
    </source>
</evidence>
<accession>A0A2T2YT75</accession>
<sequence length="469" mass="50807">MWKETDMSADQYGPRLTVQQAQDQMSKARHRGYRPAVRKKGVATRNLERVFSTIVTVDGPSSRDIATLLDLSPGTVSALVRELEERQLVRLSSGRASSQGRKPKPVVVDHRTRHTFGFEISAEKVVAVVMNLAGEAVLREVHDFGDDAWTGGKKYAGWVDEDVVVDTIRSMFTALKHQLLERIRDQHPDALDQGLDPVVGIGVSLGGHINRHTGEVRFAPDLRWSTPANRMDGWGPSVQLRQRIRDVTGVDKARIVVDNDANGRAAAYELYGGGAYFDDAPSTVVLVTEVGVGAAHFIDHEIYRGATGKSLELGNIQVKPDGLQCRCGSKGCLEAMSTRDAILGALGSAKVHSLEEARKLAADGHSQAVRAFTQAGTYLGVGLSILVNLFDTSRIVLTGPAITAVAGSAPVVFDQHFDRAMRETLQSKGYSEGIDPDSVEVIEETGEWNGARGAACLVVHDMITGHLDL</sequence>
<dbReference type="PANTHER" id="PTHR18964">
    <property type="entry name" value="ROK (REPRESSOR, ORF, KINASE) FAMILY"/>
    <property type="match status" value="1"/>
</dbReference>
<organism evidence="2 3">
    <name type="scientific">Nocardia nova</name>
    <dbReference type="NCBI Taxonomy" id="37330"/>
    <lineage>
        <taxon>Bacteria</taxon>
        <taxon>Bacillati</taxon>
        <taxon>Actinomycetota</taxon>
        <taxon>Actinomycetes</taxon>
        <taxon>Mycobacteriales</taxon>
        <taxon>Nocardiaceae</taxon>
        <taxon>Nocardia</taxon>
    </lineage>
</organism>
<dbReference type="Gene3D" id="3.30.420.40">
    <property type="match status" value="2"/>
</dbReference>
<dbReference type="PANTHER" id="PTHR18964:SF173">
    <property type="entry name" value="GLUCOKINASE"/>
    <property type="match status" value="1"/>
</dbReference>
<dbReference type="EMBL" id="PYHS01000021">
    <property type="protein sequence ID" value="PSR58725.1"/>
    <property type="molecule type" value="Genomic_DNA"/>
</dbReference>
<reference evidence="2 3" key="1">
    <citation type="submission" date="2018-02" db="EMBL/GenBank/DDBJ databases">
        <title>8 Nocardia nova and 1 Nocardia cyriacigeorgica strain used for evolution to TMP-SMX.</title>
        <authorList>
            <person name="Mehta H."/>
            <person name="Weng J."/>
            <person name="Shamoo Y."/>
        </authorList>
    </citation>
    <scope>NUCLEOTIDE SEQUENCE [LARGE SCALE GENOMIC DNA]</scope>
    <source>
        <strain evidence="2 3">ATCC 33727</strain>
    </source>
</reference>
<dbReference type="InterPro" id="IPR000600">
    <property type="entry name" value="ROK"/>
</dbReference>
<dbReference type="InterPro" id="IPR043129">
    <property type="entry name" value="ATPase_NBD"/>
</dbReference>
<dbReference type="InterPro" id="IPR036388">
    <property type="entry name" value="WH-like_DNA-bd_sf"/>
</dbReference>
<comment type="similarity">
    <text evidence="1">Belongs to the ROK (NagC/XylR) family.</text>
</comment>
<dbReference type="AlphaFoldDB" id="A0A2T2YT75"/>
<gene>
    <name evidence="2" type="ORF">C8259_29750</name>
</gene>
<protein>
    <submittedName>
        <fullName evidence="2">ROK family transcriptional regulator</fullName>
    </submittedName>
</protein>
<dbReference type="SUPFAM" id="SSF53067">
    <property type="entry name" value="Actin-like ATPase domain"/>
    <property type="match status" value="1"/>
</dbReference>
<dbReference type="Pfam" id="PF00480">
    <property type="entry name" value="ROK"/>
    <property type="match status" value="1"/>
</dbReference>